<dbReference type="GO" id="GO:0005737">
    <property type="term" value="C:cytoplasm"/>
    <property type="evidence" value="ECO:0007669"/>
    <property type="project" value="UniProtKB-SubCell"/>
</dbReference>
<feature type="compositionally biased region" description="Basic residues" evidence="7">
    <location>
        <begin position="1"/>
        <end position="11"/>
    </location>
</feature>
<evidence type="ECO:0000256" key="4">
    <source>
        <dbReference type="ARBA" id="ARBA00022723"/>
    </source>
</evidence>
<feature type="zinc finger region" description="FLZ-type" evidence="6">
    <location>
        <begin position="92"/>
        <end position="136"/>
    </location>
</feature>
<dbReference type="PANTHER" id="PTHR33059">
    <property type="entry name" value="FCS-LIKE ZINC FINGER 5"/>
    <property type="match status" value="1"/>
</dbReference>
<reference evidence="9 10" key="1">
    <citation type="journal article" date="2018" name="Proc. Natl. Acad. Sci. U.S.A.">
        <title>Draft genome sequence of Camellia sinensis var. sinensis provides insights into the evolution of the tea genome and tea quality.</title>
        <authorList>
            <person name="Wei C."/>
            <person name="Yang H."/>
            <person name="Wang S."/>
            <person name="Zhao J."/>
            <person name="Liu C."/>
            <person name="Gao L."/>
            <person name="Xia E."/>
            <person name="Lu Y."/>
            <person name="Tai Y."/>
            <person name="She G."/>
            <person name="Sun J."/>
            <person name="Cao H."/>
            <person name="Tong W."/>
            <person name="Gao Q."/>
            <person name="Li Y."/>
            <person name="Deng W."/>
            <person name="Jiang X."/>
            <person name="Wang W."/>
            <person name="Chen Q."/>
            <person name="Zhang S."/>
            <person name="Li H."/>
            <person name="Wu J."/>
            <person name="Wang P."/>
            <person name="Li P."/>
            <person name="Shi C."/>
            <person name="Zheng F."/>
            <person name="Jian J."/>
            <person name="Huang B."/>
            <person name="Shan D."/>
            <person name="Shi M."/>
            <person name="Fang C."/>
            <person name="Yue Y."/>
            <person name="Li F."/>
            <person name="Li D."/>
            <person name="Wei S."/>
            <person name="Han B."/>
            <person name="Jiang C."/>
            <person name="Yin Y."/>
            <person name="Xia T."/>
            <person name="Zhang Z."/>
            <person name="Bennetzen J.L."/>
            <person name="Zhao S."/>
            <person name="Wan X."/>
        </authorList>
    </citation>
    <scope>NUCLEOTIDE SEQUENCE [LARGE SCALE GENOMIC DNA]</scope>
    <source>
        <strain evidence="10">cv. Shuchazao</strain>
        <tissue evidence="9">Leaf</tissue>
    </source>
</reference>
<evidence type="ECO:0000313" key="9">
    <source>
        <dbReference type="EMBL" id="THG01001.1"/>
    </source>
</evidence>
<keyword evidence="5" id="KW-0862">Zinc</keyword>
<dbReference type="Proteomes" id="UP000306102">
    <property type="component" value="Unassembled WGS sequence"/>
</dbReference>
<dbReference type="InterPro" id="IPR007650">
    <property type="entry name" value="Zf-FLZ_dom"/>
</dbReference>
<feature type="region of interest" description="Disordered" evidence="7">
    <location>
        <begin position="130"/>
        <end position="164"/>
    </location>
</feature>
<dbReference type="AlphaFoldDB" id="A0A4S4DE97"/>
<dbReference type="Pfam" id="PF04570">
    <property type="entry name" value="zf-FLZ"/>
    <property type="match status" value="1"/>
</dbReference>
<proteinExistence type="inferred from homology"/>
<dbReference type="PANTHER" id="PTHR33059:SF76">
    <property type="entry name" value="FCS-LIKE ZINC FINGER 7"/>
    <property type="match status" value="1"/>
</dbReference>
<keyword evidence="4" id="KW-0479">Metal-binding</keyword>
<comment type="subcellular location">
    <subcellularLocation>
        <location evidence="1">Cytoplasm</location>
    </subcellularLocation>
</comment>
<comment type="caution">
    <text evidence="9">The sequence shown here is derived from an EMBL/GenBank/DDBJ whole genome shotgun (WGS) entry which is preliminary data.</text>
</comment>
<evidence type="ECO:0000256" key="6">
    <source>
        <dbReference type="PROSITE-ProRule" id="PRU01131"/>
    </source>
</evidence>
<dbReference type="SMR" id="A0A4S4DE97"/>
<gene>
    <name evidence="9" type="ORF">TEA_020454</name>
</gene>
<name>A0A4S4DE97_CAMSN</name>
<comment type="similarity">
    <text evidence="2">Belongs to the FLZ family.</text>
</comment>
<evidence type="ECO:0000256" key="2">
    <source>
        <dbReference type="ARBA" id="ARBA00009374"/>
    </source>
</evidence>
<dbReference type="GO" id="GO:0008270">
    <property type="term" value="F:zinc ion binding"/>
    <property type="evidence" value="ECO:0007669"/>
    <property type="project" value="UniProtKB-KW"/>
</dbReference>
<dbReference type="EMBL" id="SDRB02011548">
    <property type="protein sequence ID" value="THG01001.1"/>
    <property type="molecule type" value="Genomic_DNA"/>
</dbReference>
<evidence type="ECO:0000256" key="1">
    <source>
        <dbReference type="ARBA" id="ARBA00004496"/>
    </source>
</evidence>
<evidence type="ECO:0000256" key="3">
    <source>
        <dbReference type="ARBA" id="ARBA00022490"/>
    </source>
</evidence>
<keyword evidence="10" id="KW-1185">Reference proteome</keyword>
<dbReference type="PROSITE" id="PS51795">
    <property type="entry name" value="ZF_FLZ"/>
    <property type="match status" value="1"/>
</dbReference>
<accession>A0A4S4DE97</accession>
<protein>
    <recommendedName>
        <fullName evidence="8">FLZ-type domain-containing protein</fullName>
    </recommendedName>
</protein>
<feature type="compositionally biased region" description="Basic and acidic residues" evidence="7">
    <location>
        <begin position="130"/>
        <end position="150"/>
    </location>
</feature>
<keyword evidence="5" id="KW-0863">Zinc-finger</keyword>
<feature type="region of interest" description="Disordered" evidence="7">
    <location>
        <begin position="1"/>
        <end position="24"/>
    </location>
</feature>
<keyword evidence="3" id="KW-0963">Cytoplasm</keyword>
<organism evidence="9 10">
    <name type="scientific">Camellia sinensis var. sinensis</name>
    <name type="common">China tea</name>
    <dbReference type="NCBI Taxonomy" id="542762"/>
    <lineage>
        <taxon>Eukaryota</taxon>
        <taxon>Viridiplantae</taxon>
        <taxon>Streptophyta</taxon>
        <taxon>Embryophyta</taxon>
        <taxon>Tracheophyta</taxon>
        <taxon>Spermatophyta</taxon>
        <taxon>Magnoliopsida</taxon>
        <taxon>eudicotyledons</taxon>
        <taxon>Gunneridae</taxon>
        <taxon>Pentapetalae</taxon>
        <taxon>asterids</taxon>
        <taxon>Ericales</taxon>
        <taxon>Theaceae</taxon>
        <taxon>Camellia</taxon>
    </lineage>
</organism>
<evidence type="ECO:0000259" key="8">
    <source>
        <dbReference type="PROSITE" id="PS51795"/>
    </source>
</evidence>
<evidence type="ECO:0000256" key="7">
    <source>
        <dbReference type="SAM" id="MobiDB-lite"/>
    </source>
</evidence>
<feature type="domain" description="FLZ-type" evidence="8">
    <location>
        <begin position="92"/>
        <end position="136"/>
    </location>
</feature>
<evidence type="ECO:0000313" key="10">
    <source>
        <dbReference type="Proteomes" id="UP000306102"/>
    </source>
</evidence>
<sequence>MLLGKRPRGPMRRTTSMNGMNVDLGNVEASDDIEKAVMNGQGSLGEQGGPAKRSVVAGGPTGLDHRLMSTVSPRYHNTKTCGGDDIVVETADFLRMCGLCKRRLTPGRDIYMYRGDTAFCSEECREKQMKHDERKEKCSLSASKKNDTDRHHHSTSTATASSEA</sequence>
<evidence type="ECO:0000256" key="5">
    <source>
        <dbReference type="ARBA" id="ARBA00022771"/>
    </source>
</evidence>
<feature type="compositionally biased region" description="Low complexity" evidence="7">
    <location>
        <begin position="155"/>
        <end position="164"/>
    </location>
</feature>